<evidence type="ECO:0000313" key="2">
    <source>
        <dbReference type="Proteomes" id="UP001525961"/>
    </source>
</evidence>
<evidence type="ECO:0000313" key="1">
    <source>
        <dbReference type="EMBL" id="MCT7978631.1"/>
    </source>
</evidence>
<organism evidence="1 2">
    <name type="scientific">Laspinema olomoucense D3b</name>
    <dbReference type="NCBI Taxonomy" id="2953688"/>
    <lineage>
        <taxon>Bacteria</taxon>
        <taxon>Bacillati</taxon>
        <taxon>Cyanobacteriota</taxon>
        <taxon>Cyanophyceae</taxon>
        <taxon>Oscillatoriophycideae</taxon>
        <taxon>Oscillatoriales</taxon>
        <taxon>Laspinemataceae</taxon>
        <taxon>Laspinema</taxon>
        <taxon>Laspinema olomoucense</taxon>
    </lineage>
</organism>
<accession>A0ABT2N829</accession>
<comment type="caution">
    <text evidence="1">The sequence shown here is derived from an EMBL/GenBank/DDBJ whole genome shotgun (WGS) entry which is preliminary data.</text>
</comment>
<dbReference type="EMBL" id="JAMXFA010000015">
    <property type="protein sequence ID" value="MCT7978631.1"/>
    <property type="molecule type" value="Genomic_DNA"/>
</dbReference>
<sequence>MKQLGGGLLLKLATHGFCEPRYNLRLDRLLQHWVRRKPVLLLFLCRIKSPQSPQFPQSLSKDIPRNAV</sequence>
<proteinExistence type="predicted"/>
<name>A0ABT2N829_9CYAN</name>
<protein>
    <submittedName>
        <fullName evidence="1">Uncharacterized protein</fullName>
    </submittedName>
</protein>
<keyword evidence="2" id="KW-1185">Reference proteome</keyword>
<gene>
    <name evidence="1" type="ORF">NG792_13010</name>
</gene>
<dbReference type="Proteomes" id="UP001525961">
    <property type="component" value="Unassembled WGS sequence"/>
</dbReference>
<dbReference type="RefSeq" id="WP_261235682.1">
    <property type="nucleotide sequence ID" value="NZ_JAMXFA010000015.1"/>
</dbReference>
<reference evidence="1 2" key="1">
    <citation type="journal article" date="2022" name="Front. Microbiol.">
        <title>High genomic differentiation and limited gene flow indicate recent cryptic speciation within the genus Laspinema (cyanobacteria).</title>
        <authorList>
            <person name="Stanojkovic A."/>
            <person name="Skoupy S."/>
            <person name="Skaloud P."/>
            <person name="Dvorak P."/>
        </authorList>
    </citation>
    <scope>NUCLEOTIDE SEQUENCE [LARGE SCALE GENOMIC DNA]</scope>
    <source>
        <strain evidence="1 2">D3b</strain>
    </source>
</reference>